<evidence type="ECO:0000256" key="4">
    <source>
        <dbReference type="ARBA" id="ARBA00022741"/>
    </source>
</evidence>
<dbReference type="SUPFAM" id="SSF117916">
    <property type="entry name" value="Fe-S cluster assembly (FSCA) domain-like"/>
    <property type="match status" value="1"/>
</dbReference>
<evidence type="ECO:0000256" key="5">
    <source>
        <dbReference type="ARBA" id="ARBA00022840"/>
    </source>
</evidence>
<keyword evidence="7 8" id="KW-0411">Iron-sulfur</keyword>
<comment type="function">
    <text evidence="8">Binds and transfers iron-sulfur (Fe-S) clusters to target apoproteins. Can hydrolyze ATP.</text>
</comment>
<keyword evidence="3 8" id="KW-0479">Metal-binding</keyword>
<dbReference type="InterPro" id="IPR044304">
    <property type="entry name" value="NUBPL-like"/>
</dbReference>
<dbReference type="Pfam" id="PF01883">
    <property type="entry name" value="FeS_assembly_P"/>
    <property type="match status" value="1"/>
</dbReference>
<dbReference type="InterPro" id="IPR027417">
    <property type="entry name" value="P-loop_NTPase"/>
</dbReference>
<dbReference type="PANTHER" id="PTHR42961">
    <property type="entry name" value="IRON-SULFUR PROTEIN NUBPL"/>
    <property type="match status" value="1"/>
</dbReference>
<evidence type="ECO:0000256" key="6">
    <source>
        <dbReference type="ARBA" id="ARBA00023004"/>
    </source>
</evidence>
<dbReference type="Gene3D" id="3.30.300.130">
    <property type="entry name" value="Fe-S cluster assembly (FSCA)"/>
    <property type="match status" value="1"/>
</dbReference>
<comment type="similarity">
    <text evidence="1">In the N-terminal section; belongs to the MIP18 family.</text>
</comment>
<evidence type="ECO:0000256" key="8">
    <source>
        <dbReference type="HAMAP-Rule" id="MF_02040"/>
    </source>
</evidence>
<comment type="similarity">
    <text evidence="8">Belongs to the Mrp/NBP35 ATP-binding proteins family.</text>
</comment>
<sequence length="376" mass="40535">MKLDRKEILKALETISIAGEGKNMVESGAVANVITFGDEVVVDLVLHTPAMHIKKRAEDDIRKVIHDTFSPEAKVKVNIKVETPEKNEIKGKEIPGIKNIIAVASGKGGVGKSTVTANLAVTLARMGFKVGVLDADIYGPSMPIMFDVENEKPISIEVDGKSKMKPIESFEVKLLSIGFFTAPSQAVIWRGPMASKALNQMIFDAAWGELDFMLIDLPPGTGDIHLSIMQSLPITGAVVVSTPQAVALADAKKGVSMFLSDSINVPVLGIIENMAYFTPEELPENKYYIFGKEGAKNLAEDLQVPFLGEVPIVQSIREAGDYGRPAALQTASVVETVFEEITRNVVQETVNRNENLPATEAIKITTMAGCSAVKGK</sequence>
<evidence type="ECO:0000259" key="9">
    <source>
        <dbReference type="Pfam" id="PF01883"/>
    </source>
</evidence>
<dbReference type="InterPro" id="IPR002744">
    <property type="entry name" value="MIP18-like"/>
</dbReference>
<dbReference type="InterPro" id="IPR019591">
    <property type="entry name" value="Mrp/NBP35_ATP-bd"/>
</dbReference>
<dbReference type="PROSITE" id="PS01215">
    <property type="entry name" value="MRP"/>
    <property type="match status" value="1"/>
</dbReference>
<dbReference type="OrthoDB" id="9809679at2"/>
<feature type="domain" description="MIP18 family-like" evidence="9">
    <location>
        <begin position="6"/>
        <end position="75"/>
    </location>
</feature>
<keyword evidence="11" id="KW-1185">Reference proteome</keyword>
<dbReference type="HAMAP" id="MF_02040">
    <property type="entry name" value="Mrp_NBP35"/>
    <property type="match status" value="1"/>
</dbReference>
<dbReference type="GO" id="GO:0051539">
    <property type="term" value="F:4 iron, 4 sulfur cluster binding"/>
    <property type="evidence" value="ECO:0007669"/>
    <property type="project" value="TreeGrafter"/>
</dbReference>
<dbReference type="EMBL" id="SRLH01000003">
    <property type="protein sequence ID" value="TGD58422.1"/>
    <property type="molecule type" value="Genomic_DNA"/>
</dbReference>
<name>A0A4Z0L9Y4_9FLAO</name>
<dbReference type="RefSeq" id="WP_135525682.1">
    <property type="nucleotide sequence ID" value="NZ_SRLH01000003.1"/>
</dbReference>
<dbReference type="Gene3D" id="3.40.50.300">
    <property type="entry name" value="P-loop containing nucleotide triphosphate hydrolases"/>
    <property type="match status" value="1"/>
</dbReference>
<evidence type="ECO:0000313" key="10">
    <source>
        <dbReference type="EMBL" id="TGD58422.1"/>
    </source>
</evidence>
<evidence type="ECO:0000256" key="2">
    <source>
        <dbReference type="ARBA" id="ARBA00008205"/>
    </source>
</evidence>
<gene>
    <name evidence="10" type="ORF">E4635_05790</name>
</gene>
<dbReference type="GO" id="GO:0016226">
    <property type="term" value="P:iron-sulfur cluster assembly"/>
    <property type="evidence" value="ECO:0007669"/>
    <property type="project" value="InterPro"/>
</dbReference>
<keyword evidence="6 8" id="KW-0408">Iron</keyword>
<dbReference type="CDD" id="cd02037">
    <property type="entry name" value="Mrp_NBP35"/>
    <property type="match status" value="1"/>
</dbReference>
<dbReference type="FunFam" id="3.40.50.300:FF:001119">
    <property type="entry name" value="Iron-sulfur cluster carrier protein"/>
    <property type="match status" value="1"/>
</dbReference>
<dbReference type="GO" id="GO:0046872">
    <property type="term" value="F:metal ion binding"/>
    <property type="evidence" value="ECO:0007669"/>
    <property type="project" value="UniProtKB-KW"/>
</dbReference>
<dbReference type="InterPro" id="IPR000808">
    <property type="entry name" value="Mrp-like_CS"/>
</dbReference>
<comment type="subunit">
    <text evidence="8">Homodimer.</text>
</comment>
<comment type="similarity">
    <text evidence="2">In the C-terminal section; belongs to the Mrp/NBP35 ATP-binding proteins family.</text>
</comment>
<dbReference type="GO" id="GO:0140663">
    <property type="term" value="F:ATP-dependent FeS chaperone activity"/>
    <property type="evidence" value="ECO:0007669"/>
    <property type="project" value="InterPro"/>
</dbReference>
<dbReference type="GO" id="GO:0005524">
    <property type="term" value="F:ATP binding"/>
    <property type="evidence" value="ECO:0007669"/>
    <property type="project" value="UniProtKB-UniRule"/>
</dbReference>
<reference evidence="10 11" key="1">
    <citation type="submission" date="2019-04" db="EMBL/GenBank/DDBJ databases">
        <title>Flavobacterium sp. strain DS2-A Genome sequencing and assembly.</title>
        <authorList>
            <person name="Kim I."/>
        </authorList>
    </citation>
    <scope>NUCLEOTIDE SEQUENCE [LARGE SCALE GENOMIC DNA]</scope>
    <source>
        <strain evidence="10 11">DS2-A</strain>
    </source>
</reference>
<protein>
    <recommendedName>
        <fullName evidence="8">Iron-sulfur cluster carrier protein</fullName>
    </recommendedName>
</protein>
<proteinExistence type="inferred from homology"/>
<evidence type="ECO:0000313" key="11">
    <source>
        <dbReference type="Proteomes" id="UP000297407"/>
    </source>
</evidence>
<evidence type="ECO:0000256" key="3">
    <source>
        <dbReference type="ARBA" id="ARBA00022723"/>
    </source>
</evidence>
<accession>A0A4Z0L9Y4</accession>
<dbReference type="AlphaFoldDB" id="A0A4Z0L9Y4"/>
<keyword evidence="5 8" id="KW-0067">ATP-binding</keyword>
<dbReference type="PANTHER" id="PTHR42961:SF2">
    <property type="entry name" value="IRON-SULFUR PROTEIN NUBPL"/>
    <property type="match status" value="1"/>
</dbReference>
<feature type="binding site" evidence="8">
    <location>
        <begin position="106"/>
        <end position="113"/>
    </location>
    <ligand>
        <name>ATP</name>
        <dbReference type="ChEBI" id="CHEBI:30616"/>
    </ligand>
</feature>
<dbReference type="GO" id="GO:0016887">
    <property type="term" value="F:ATP hydrolysis activity"/>
    <property type="evidence" value="ECO:0007669"/>
    <property type="project" value="UniProtKB-UniRule"/>
</dbReference>
<keyword evidence="8" id="KW-0378">Hydrolase</keyword>
<keyword evidence="4 8" id="KW-0547">Nucleotide-binding</keyword>
<comment type="caution">
    <text evidence="10">The sequence shown here is derived from an EMBL/GenBank/DDBJ whole genome shotgun (WGS) entry which is preliminary data.</text>
</comment>
<dbReference type="Proteomes" id="UP000297407">
    <property type="component" value="Unassembled WGS sequence"/>
</dbReference>
<dbReference type="InterPro" id="IPR034904">
    <property type="entry name" value="FSCA_dom_sf"/>
</dbReference>
<dbReference type="InterPro" id="IPR033756">
    <property type="entry name" value="YlxH/NBP35"/>
</dbReference>
<evidence type="ECO:0000256" key="1">
    <source>
        <dbReference type="ARBA" id="ARBA00007352"/>
    </source>
</evidence>
<organism evidence="10 11">
    <name type="scientific">Flavobacterium humi</name>
    <dbReference type="NCBI Taxonomy" id="2562683"/>
    <lineage>
        <taxon>Bacteria</taxon>
        <taxon>Pseudomonadati</taxon>
        <taxon>Bacteroidota</taxon>
        <taxon>Flavobacteriia</taxon>
        <taxon>Flavobacteriales</taxon>
        <taxon>Flavobacteriaceae</taxon>
        <taxon>Flavobacterium</taxon>
    </lineage>
</organism>
<evidence type="ECO:0000256" key="7">
    <source>
        <dbReference type="ARBA" id="ARBA00023014"/>
    </source>
</evidence>
<dbReference type="Pfam" id="PF10609">
    <property type="entry name" value="ParA"/>
    <property type="match status" value="1"/>
</dbReference>
<dbReference type="SUPFAM" id="SSF52540">
    <property type="entry name" value="P-loop containing nucleoside triphosphate hydrolases"/>
    <property type="match status" value="1"/>
</dbReference>